<dbReference type="Proteomes" id="UP000576152">
    <property type="component" value="Unassembled WGS sequence"/>
</dbReference>
<dbReference type="GO" id="GO:0005524">
    <property type="term" value="F:ATP binding"/>
    <property type="evidence" value="ECO:0007669"/>
    <property type="project" value="UniProtKB-KW"/>
</dbReference>
<evidence type="ECO:0000259" key="10">
    <source>
        <dbReference type="PROSITE" id="PS50893"/>
    </source>
</evidence>
<accession>A0ABR6HS62</accession>
<gene>
    <name evidence="11" type="ORF">FHS00_003007</name>
</gene>
<dbReference type="PROSITE" id="PS50893">
    <property type="entry name" value="ABC_TRANSPORTER_2"/>
    <property type="match status" value="1"/>
</dbReference>
<sequence>MPDTHIALREAAAGYGVRLVFEGLTLEIPAGQVTALCGPNGCGKSTALKAMRRLLPLRHGAALIGDRPVTERSARTLAREIAMLGQTPEAPGDLTVRDLAGLGRYAHASRFTGPGAADRAAIDAALSAVDLSDLADRPIAALSGGQLQRAWLAMTVAQEAPAILLDEPTNHLDIAHALETLDLVRRLAHEMGRTVVVVLHDLNLAARFADRLVLFRDGRVTGQGPVSEVFRPELISHVFDIGCEIVMTSVGPMVVPFKNSRAAAQDGQRKAA</sequence>
<dbReference type="Gene3D" id="3.40.50.300">
    <property type="entry name" value="P-loop containing nucleotide triphosphate hydrolases"/>
    <property type="match status" value="1"/>
</dbReference>
<dbReference type="SMART" id="SM00382">
    <property type="entry name" value="AAA"/>
    <property type="match status" value="1"/>
</dbReference>
<name>A0ABR6HS62_9RHOB</name>
<evidence type="ECO:0000256" key="6">
    <source>
        <dbReference type="ARBA" id="ARBA00022840"/>
    </source>
</evidence>
<dbReference type="Pfam" id="PF00005">
    <property type="entry name" value="ABC_tran"/>
    <property type="match status" value="1"/>
</dbReference>
<comment type="subcellular location">
    <subcellularLocation>
        <location evidence="1">Cell membrane</location>
        <topology evidence="1">Peripheral membrane protein</topology>
    </subcellularLocation>
</comment>
<dbReference type="SUPFAM" id="SSF52540">
    <property type="entry name" value="P-loop containing nucleoside triphosphate hydrolases"/>
    <property type="match status" value="1"/>
</dbReference>
<keyword evidence="9" id="KW-0472">Membrane</keyword>
<evidence type="ECO:0000313" key="11">
    <source>
        <dbReference type="EMBL" id="MBB3713403.1"/>
    </source>
</evidence>
<organism evidence="11 12">
    <name type="scientific">Limimaricola variabilis</name>
    <dbReference type="NCBI Taxonomy" id="1492771"/>
    <lineage>
        <taxon>Bacteria</taxon>
        <taxon>Pseudomonadati</taxon>
        <taxon>Pseudomonadota</taxon>
        <taxon>Alphaproteobacteria</taxon>
        <taxon>Rhodobacterales</taxon>
        <taxon>Paracoccaceae</taxon>
        <taxon>Limimaricola</taxon>
    </lineage>
</organism>
<dbReference type="InterPro" id="IPR027417">
    <property type="entry name" value="P-loop_NTPase"/>
</dbReference>
<keyword evidence="8" id="KW-0406">Ion transport</keyword>
<evidence type="ECO:0000256" key="4">
    <source>
        <dbReference type="ARBA" id="ARBA00022496"/>
    </source>
</evidence>
<reference evidence="11 12" key="1">
    <citation type="submission" date="2020-08" db="EMBL/GenBank/DDBJ databases">
        <title>Genomic Encyclopedia of Type Strains, Phase III (KMG-III): the genomes of soil and plant-associated and newly described type strains.</title>
        <authorList>
            <person name="Whitman W."/>
        </authorList>
    </citation>
    <scope>NUCLEOTIDE SEQUENCE [LARGE SCALE GENOMIC DNA]</scope>
    <source>
        <strain evidence="11 12">CECT 8572</strain>
    </source>
</reference>
<dbReference type="CDD" id="cd03214">
    <property type="entry name" value="ABC_Iron-Siderophores_B12_Hemin"/>
    <property type="match status" value="1"/>
</dbReference>
<dbReference type="InterPro" id="IPR003593">
    <property type="entry name" value="AAA+_ATPase"/>
</dbReference>
<evidence type="ECO:0000256" key="2">
    <source>
        <dbReference type="ARBA" id="ARBA00022448"/>
    </source>
</evidence>
<evidence type="ECO:0000256" key="9">
    <source>
        <dbReference type="ARBA" id="ARBA00023136"/>
    </source>
</evidence>
<comment type="caution">
    <text evidence="11">The sequence shown here is derived from an EMBL/GenBank/DDBJ whole genome shotgun (WGS) entry which is preliminary data.</text>
</comment>
<dbReference type="InterPro" id="IPR051535">
    <property type="entry name" value="Siderophore_ABC-ATPase"/>
</dbReference>
<keyword evidence="7" id="KW-0408">Iron</keyword>
<evidence type="ECO:0000256" key="5">
    <source>
        <dbReference type="ARBA" id="ARBA00022741"/>
    </source>
</evidence>
<dbReference type="PANTHER" id="PTHR42771:SF2">
    <property type="entry name" value="IRON(3+)-HYDROXAMATE IMPORT ATP-BINDING PROTEIN FHUC"/>
    <property type="match status" value="1"/>
</dbReference>
<dbReference type="PROSITE" id="PS00211">
    <property type="entry name" value="ABC_TRANSPORTER_1"/>
    <property type="match status" value="1"/>
</dbReference>
<evidence type="ECO:0000313" key="12">
    <source>
        <dbReference type="Proteomes" id="UP000576152"/>
    </source>
</evidence>
<dbReference type="EMBL" id="JACIBX010000014">
    <property type="protein sequence ID" value="MBB3713403.1"/>
    <property type="molecule type" value="Genomic_DNA"/>
</dbReference>
<evidence type="ECO:0000256" key="8">
    <source>
        <dbReference type="ARBA" id="ARBA00023065"/>
    </source>
</evidence>
<evidence type="ECO:0000256" key="7">
    <source>
        <dbReference type="ARBA" id="ARBA00023004"/>
    </source>
</evidence>
<keyword evidence="6 11" id="KW-0067">ATP-binding</keyword>
<proteinExistence type="predicted"/>
<dbReference type="InterPro" id="IPR017871">
    <property type="entry name" value="ABC_transporter-like_CS"/>
</dbReference>
<dbReference type="InterPro" id="IPR003439">
    <property type="entry name" value="ABC_transporter-like_ATP-bd"/>
</dbReference>
<keyword evidence="5" id="KW-0547">Nucleotide-binding</keyword>
<evidence type="ECO:0000256" key="3">
    <source>
        <dbReference type="ARBA" id="ARBA00022475"/>
    </source>
</evidence>
<dbReference type="RefSeq" id="WP_183474882.1">
    <property type="nucleotide sequence ID" value="NZ_JACIBX010000014.1"/>
</dbReference>
<protein>
    <submittedName>
        <fullName evidence="11">Iron complex transport system ATP-binding protein</fullName>
    </submittedName>
</protein>
<keyword evidence="2" id="KW-0813">Transport</keyword>
<evidence type="ECO:0000256" key="1">
    <source>
        <dbReference type="ARBA" id="ARBA00004202"/>
    </source>
</evidence>
<keyword evidence="3" id="KW-1003">Cell membrane</keyword>
<keyword evidence="4" id="KW-0410">Iron transport</keyword>
<keyword evidence="12" id="KW-1185">Reference proteome</keyword>
<feature type="domain" description="ABC transporter" evidence="10">
    <location>
        <begin position="6"/>
        <end position="242"/>
    </location>
</feature>
<dbReference type="PANTHER" id="PTHR42771">
    <property type="entry name" value="IRON(3+)-HYDROXAMATE IMPORT ATP-BINDING PROTEIN FHUC"/>
    <property type="match status" value="1"/>
</dbReference>